<protein>
    <submittedName>
        <fullName evidence="1">Uncharacterized protein</fullName>
    </submittedName>
</protein>
<dbReference type="Proteomes" id="UP000217676">
    <property type="component" value="Chromosome"/>
</dbReference>
<accession>A0A160P2X6</accession>
<proteinExistence type="predicted"/>
<evidence type="ECO:0000313" key="1">
    <source>
        <dbReference type="EMBL" id="BAU85907.1"/>
    </source>
</evidence>
<keyword evidence="2" id="KW-1185">Reference proteome</keyword>
<sequence>MISMNTINTRNAKVNDRLVVSACSLGFSTVVAYPSVIGTGLSGAGMPLGASALLMDRLEHSERPTKALEAGVAGKAQASAFGFAATATGAGIQQQTTHDHTMWAFRGLEPWSDPV</sequence>
<dbReference type="KEGG" id="slau:SLA_5023"/>
<organism evidence="1 2">
    <name type="scientific">Streptomyces laurentii</name>
    <dbReference type="NCBI Taxonomy" id="39478"/>
    <lineage>
        <taxon>Bacteria</taxon>
        <taxon>Bacillati</taxon>
        <taxon>Actinomycetota</taxon>
        <taxon>Actinomycetes</taxon>
        <taxon>Kitasatosporales</taxon>
        <taxon>Streptomycetaceae</taxon>
        <taxon>Streptomyces</taxon>
    </lineage>
</organism>
<evidence type="ECO:0000313" key="2">
    <source>
        <dbReference type="Proteomes" id="UP000217676"/>
    </source>
</evidence>
<dbReference type="EMBL" id="AP017424">
    <property type="protein sequence ID" value="BAU85907.1"/>
    <property type="molecule type" value="Genomic_DNA"/>
</dbReference>
<reference evidence="1 2" key="1">
    <citation type="journal article" date="2016" name="Genome Announc.">
        <title>Complete Genome Sequence of Thiostrepton-Producing Streptomyces laurentii ATCC 31255.</title>
        <authorList>
            <person name="Doi K."/>
            <person name="Fujino Y."/>
            <person name="Nagayoshi Y."/>
            <person name="Ohshima T."/>
            <person name="Ogata S."/>
        </authorList>
    </citation>
    <scope>NUCLEOTIDE SEQUENCE [LARGE SCALE GENOMIC DNA]</scope>
    <source>
        <strain evidence="1 2">ATCC 31255</strain>
    </source>
</reference>
<dbReference type="AlphaFoldDB" id="A0A160P2X6"/>
<name>A0A160P2X6_STRLU</name>
<gene>
    <name evidence="1" type="ORF">SLA_5023</name>
</gene>